<comment type="similarity">
    <text evidence="1 4 7">Belongs to the aldehyde dehydrogenase family.</text>
</comment>
<dbReference type="Pfam" id="PF00171">
    <property type="entry name" value="Aldedh"/>
    <property type="match status" value="1"/>
</dbReference>
<dbReference type="FunFam" id="3.40.605.10:FF:000004">
    <property type="entry name" value="Aldehyde dehydrogenase"/>
    <property type="match status" value="1"/>
</dbReference>
<feature type="active site" evidence="5">
    <location>
        <position position="255"/>
    </location>
</feature>
<evidence type="ECO:0000256" key="1">
    <source>
        <dbReference type="ARBA" id="ARBA00009986"/>
    </source>
</evidence>
<dbReference type="PANTHER" id="PTHR43570">
    <property type="entry name" value="ALDEHYDE DEHYDROGENASE"/>
    <property type="match status" value="1"/>
</dbReference>
<dbReference type="Gene3D" id="3.40.605.10">
    <property type="entry name" value="Aldehyde Dehydrogenase, Chain A, domain 1"/>
    <property type="match status" value="1"/>
</dbReference>
<accession>A0A0H2SAC9</accession>
<evidence type="ECO:0000256" key="3">
    <source>
        <dbReference type="ARBA" id="ARBA00023027"/>
    </source>
</evidence>
<dbReference type="GO" id="GO:0004029">
    <property type="term" value="F:aldehyde dehydrogenase (NAD+) activity"/>
    <property type="evidence" value="ECO:0007669"/>
    <property type="project" value="TreeGrafter"/>
</dbReference>
<dbReference type="InterPro" id="IPR029510">
    <property type="entry name" value="Ald_DH_CS_GLU"/>
</dbReference>
<gene>
    <name evidence="9" type="ORF">SCHPADRAFT_105285</name>
</gene>
<dbReference type="OrthoDB" id="440325at2759"/>
<dbReference type="InterPro" id="IPR016163">
    <property type="entry name" value="Ald_DH_C"/>
</dbReference>
<feature type="active site" evidence="5 6">
    <location>
        <position position="221"/>
    </location>
</feature>
<evidence type="ECO:0000313" key="9">
    <source>
        <dbReference type="EMBL" id="KLO18663.1"/>
    </source>
</evidence>
<dbReference type="Gene3D" id="3.40.309.10">
    <property type="entry name" value="Aldehyde Dehydrogenase, Chain A, domain 2"/>
    <property type="match status" value="1"/>
</dbReference>
<dbReference type="InterPro" id="IPR012394">
    <property type="entry name" value="Aldehyde_DH_NAD(P)"/>
</dbReference>
<evidence type="ECO:0000256" key="5">
    <source>
        <dbReference type="PIRSR" id="PIRSR036492-1"/>
    </source>
</evidence>
<evidence type="ECO:0000259" key="8">
    <source>
        <dbReference type="Pfam" id="PF00171"/>
    </source>
</evidence>
<protein>
    <recommendedName>
        <fullName evidence="4">Aldehyde dehydrogenase</fullName>
    </recommendedName>
</protein>
<keyword evidence="10" id="KW-1185">Reference proteome</keyword>
<feature type="domain" description="Aldehyde dehydrogenase" evidence="8">
    <location>
        <begin position="15"/>
        <end position="440"/>
    </location>
</feature>
<dbReference type="SUPFAM" id="SSF53720">
    <property type="entry name" value="ALDH-like"/>
    <property type="match status" value="1"/>
</dbReference>
<dbReference type="InterPro" id="IPR015590">
    <property type="entry name" value="Aldehyde_DH_dom"/>
</dbReference>
<sequence length="478" mass="52534">MVQEAQLIPSIANEIQQIHDTVYKTFKSGVCRPLEYRRVQLLQLARMLQENADAFAEAIHKDLGKPKQEVYGMEIGAIIERSLICADSLEEWSKPQEVKPAEWATSWSPKVLPSPKGPILIISPWNYPLVLSLQSLYAAMAAGCPAVVKPSEFAPAFSETLADFVPKYLDPKAYAVVCGAVPETTKLLELRWAHIFYTGNGRVGRIVAAAAARHLTPVSLELGGKSPVIVAEDYDVKLAAKRILFGKCSNAGQTCVAPDYVLVAKNKRDALVEALAETLQGFYPTGDLNSDSLSHIVSRSHFDRINGALGKTKGKIARGGKSDPQTLKFEITIVSDVDFEDELMKDEIFGPILPIIGVDTMDEAVDYINSRDHPLTLYAFTDDAGLKQKLKDETLSGSLIFNDSLNQLAINETPFGGVGESGYGNQVLKYGFDGFTHFRTTMDVPKEAEPHIWFRYAPYSEESMKIMGAAVHLPIPAK</sequence>
<dbReference type="FunFam" id="3.40.309.10:FF:000003">
    <property type="entry name" value="Aldehyde dehydrogenase"/>
    <property type="match status" value="1"/>
</dbReference>
<evidence type="ECO:0000256" key="7">
    <source>
        <dbReference type="RuleBase" id="RU003345"/>
    </source>
</evidence>
<dbReference type="InterPro" id="IPR016161">
    <property type="entry name" value="Ald_DH/histidinol_DH"/>
</dbReference>
<evidence type="ECO:0000313" key="10">
    <source>
        <dbReference type="Proteomes" id="UP000053477"/>
    </source>
</evidence>
<dbReference type="InParanoid" id="A0A0H2SAC9"/>
<dbReference type="EMBL" id="KQ085892">
    <property type="protein sequence ID" value="KLO18663.1"/>
    <property type="molecule type" value="Genomic_DNA"/>
</dbReference>
<name>A0A0H2SAC9_9AGAM</name>
<dbReference type="PANTHER" id="PTHR43570:SF16">
    <property type="entry name" value="ALDEHYDE DEHYDROGENASE TYPE III, ISOFORM Q"/>
    <property type="match status" value="1"/>
</dbReference>
<keyword evidence="2 4" id="KW-0560">Oxidoreductase</keyword>
<dbReference type="PROSITE" id="PS00687">
    <property type="entry name" value="ALDEHYDE_DEHYDR_GLU"/>
    <property type="match status" value="1"/>
</dbReference>
<dbReference type="InterPro" id="IPR016162">
    <property type="entry name" value="Ald_DH_N"/>
</dbReference>
<dbReference type="Proteomes" id="UP000053477">
    <property type="component" value="Unassembled WGS sequence"/>
</dbReference>
<evidence type="ECO:0000256" key="2">
    <source>
        <dbReference type="ARBA" id="ARBA00023002"/>
    </source>
</evidence>
<organism evidence="9 10">
    <name type="scientific">Schizopora paradoxa</name>
    <dbReference type="NCBI Taxonomy" id="27342"/>
    <lineage>
        <taxon>Eukaryota</taxon>
        <taxon>Fungi</taxon>
        <taxon>Dikarya</taxon>
        <taxon>Basidiomycota</taxon>
        <taxon>Agaricomycotina</taxon>
        <taxon>Agaricomycetes</taxon>
        <taxon>Hymenochaetales</taxon>
        <taxon>Schizoporaceae</taxon>
        <taxon>Schizopora</taxon>
    </lineage>
</organism>
<dbReference type="STRING" id="27342.A0A0H2SAC9"/>
<proteinExistence type="inferred from homology"/>
<evidence type="ECO:0000256" key="6">
    <source>
        <dbReference type="PROSITE-ProRule" id="PRU10007"/>
    </source>
</evidence>
<dbReference type="GO" id="GO:0006081">
    <property type="term" value="P:aldehyde metabolic process"/>
    <property type="evidence" value="ECO:0007669"/>
    <property type="project" value="InterPro"/>
</dbReference>
<dbReference type="PIRSF" id="PIRSF036492">
    <property type="entry name" value="ALDH"/>
    <property type="match status" value="1"/>
</dbReference>
<evidence type="ECO:0000256" key="4">
    <source>
        <dbReference type="PIRNR" id="PIRNR036492"/>
    </source>
</evidence>
<dbReference type="AlphaFoldDB" id="A0A0H2SAC9"/>
<keyword evidence="3" id="KW-0520">NAD</keyword>
<dbReference type="GO" id="GO:0005737">
    <property type="term" value="C:cytoplasm"/>
    <property type="evidence" value="ECO:0007669"/>
    <property type="project" value="TreeGrafter"/>
</dbReference>
<reference evidence="9 10" key="1">
    <citation type="submission" date="2015-04" db="EMBL/GenBank/DDBJ databases">
        <title>Complete genome sequence of Schizopora paradoxa KUC8140, a cosmopolitan wood degrader in East Asia.</title>
        <authorList>
            <consortium name="DOE Joint Genome Institute"/>
            <person name="Min B."/>
            <person name="Park H."/>
            <person name="Jang Y."/>
            <person name="Kim J.-J."/>
            <person name="Kim K.H."/>
            <person name="Pangilinan J."/>
            <person name="Lipzen A."/>
            <person name="Riley R."/>
            <person name="Grigoriev I.V."/>
            <person name="Spatafora J.W."/>
            <person name="Choi I.-G."/>
        </authorList>
    </citation>
    <scope>NUCLEOTIDE SEQUENCE [LARGE SCALE GENOMIC DNA]</scope>
    <source>
        <strain evidence="9 10">KUC8140</strain>
    </source>
</reference>